<proteinExistence type="predicted"/>
<reference evidence="1" key="1">
    <citation type="submission" date="2018-05" db="EMBL/GenBank/DDBJ databases">
        <authorList>
            <person name="Lanie J.A."/>
            <person name="Ng W.-L."/>
            <person name="Kazmierczak K.M."/>
            <person name="Andrzejewski T.M."/>
            <person name="Davidsen T.M."/>
            <person name="Wayne K.J."/>
            <person name="Tettelin H."/>
            <person name="Glass J.I."/>
            <person name="Rusch D."/>
            <person name="Podicherti R."/>
            <person name="Tsui H.-C.T."/>
            <person name="Winkler M.E."/>
        </authorList>
    </citation>
    <scope>NUCLEOTIDE SEQUENCE</scope>
</reference>
<dbReference type="AlphaFoldDB" id="A0A381V8A3"/>
<organism evidence="1">
    <name type="scientific">marine metagenome</name>
    <dbReference type="NCBI Taxonomy" id="408172"/>
    <lineage>
        <taxon>unclassified sequences</taxon>
        <taxon>metagenomes</taxon>
        <taxon>ecological metagenomes</taxon>
    </lineage>
</organism>
<gene>
    <name evidence="1" type="ORF">METZ01_LOCUS89453</name>
</gene>
<dbReference type="EMBL" id="UINC01008120">
    <property type="protein sequence ID" value="SVA36599.1"/>
    <property type="molecule type" value="Genomic_DNA"/>
</dbReference>
<accession>A0A381V8A3</accession>
<sequence>MKATATQSANYPQVVIDEMVSRYEAEPTRATVDELAVEFDKSARSVIAKLSALGVYVAAVKAAKRPAQVRKADLVASIEEDLGVEFVSLSKAGFQDLVKLQARVQTLTNSAVS</sequence>
<protein>
    <submittedName>
        <fullName evidence="1">Uncharacterized protein</fullName>
    </submittedName>
</protein>
<evidence type="ECO:0000313" key="1">
    <source>
        <dbReference type="EMBL" id="SVA36599.1"/>
    </source>
</evidence>
<name>A0A381V8A3_9ZZZZ</name>